<dbReference type="PROSITE" id="PS50111">
    <property type="entry name" value="CHEMOTAXIS_TRANSDUC_2"/>
    <property type="match status" value="1"/>
</dbReference>
<feature type="transmembrane region" description="Helical" evidence="5">
    <location>
        <begin position="12"/>
        <end position="33"/>
    </location>
</feature>
<gene>
    <name evidence="8" type="ORF">DLM_1942</name>
</gene>
<reference evidence="9" key="1">
    <citation type="journal article" date="2017" name="Biotechnol. Biofuels">
        <title>Evaluation of environmental bacterial communities as a factor affecting the growth of duckweed Lemna minor.</title>
        <authorList>
            <person name="Ishizawa H."/>
            <person name="Kuroda M."/>
            <person name="Morikawa M."/>
            <person name="Ike M."/>
        </authorList>
    </citation>
    <scope>NUCLEOTIDE SEQUENCE [LARGE SCALE GENOMIC DNA]</scope>
    <source>
        <strain evidence="9">H3</strain>
    </source>
</reference>
<evidence type="ECO:0000256" key="1">
    <source>
        <dbReference type="ARBA" id="ARBA00004370"/>
    </source>
</evidence>
<keyword evidence="5" id="KW-0472">Membrane</keyword>
<evidence type="ECO:0000256" key="4">
    <source>
        <dbReference type="PROSITE-ProRule" id="PRU00284"/>
    </source>
</evidence>
<reference evidence="8 9" key="2">
    <citation type="journal article" date="2017" name="Genome Announc.">
        <title>Draft genome sequence of Aquitalea magnusonii strain H3, a plant growth-promoting bacterium of duckweed Lemna minor.</title>
        <authorList>
            <person name="Ishizawa H."/>
            <person name="Kuroda M."/>
            <person name="Ike M."/>
        </authorList>
    </citation>
    <scope>NUCLEOTIDE SEQUENCE [LARGE SCALE GENOMIC DNA]</scope>
    <source>
        <strain evidence="8 9">H3</strain>
    </source>
</reference>
<evidence type="ECO:0000313" key="8">
    <source>
        <dbReference type="EMBL" id="BBF85558.1"/>
    </source>
</evidence>
<evidence type="ECO:0000259" key="7">
    <source>
        <dbReference type="PROSITE" id="PS50885"/>
    </source>
</evidence>
<keyword evidence="2 4" id="KW-0807">Transducer</keyword>
<proteinExistence type="inferred from homology"/>
<dbReference type="GO" id="GO:0006935">
    <property type="term" value="P:chemotaxis"/>
    <property type="evidence" value="ECO:0007669"/>
    <property type="project" value="UniProtKB-ARBA"/>
</dbReference>
<comment type="subcellular location">
    <subcellularLocation>
        <location evidence="1">Membrane</location>
    </subcellularLocation>
</comment>
<dbReference type="SMART" id="SM00283">
    <property type="entry name" value="MA"/>
    <property type="match status" value="1"/>
</dbReference>
<dbReference type="Gene3D" id="1.10.287.950">
    <property type="entry name" value="Methyl-accepting chemotaxis protein"/>
    <property type="match status" value="1"/>
</dbReference>
<dbReference type="PANTHER" id="PTHR32089:SF112">
    <property type="entry name" value="LYSOZYME-LIKE PROTEIN-RELATED"/>
    <property type="match status" value="1"/>
</dbReference>
<organism evidence="8 9">
    <name type="scientific">Aquitalea magnusonii</name>
    <dbReference type="NCBI Taxonomy" id="332411"/>
    <lineage>
        <taxon>Bacteria</taxon>
        <taxon>Pseudomonadati</taxon>
        <taxon>Pseudomonadota</taxon>
        <taxon>Betaproteobacteria</taxon>
        <taxon>Neisseriales</taxon>
        <taxon>Chromobacteriaceae</taxon>
        <taxon>Aquitalea</taxon>
    </lineage>
</organism>
<dbReference type="PANTHER" id="PTHR32089">
    <property type="entry name" value="METHYL-ACCEPTING CHEMOTAXIS PROTEIN MCPB"/>
    <property type="match status" value="1"/>
</dbReference>
<reference evidence="9" key="3">
    <citation type="journal article" date="2017" name="Plant Physiol. Biochem.">
        <title>Differential oxidative and antioxidative response of duckweed Lemna minor toward plant growth promoting/inhibiting bacteria.</title>
        <authorList>
            <person name="Ishizawa H."/>
            <person name="Kuroda M."/>
            <person name="Morikawa M."/>
            <person name="Ike M."/>
        </authorList>
    </citation>
    <scope>NUCLEOTIDE SEQUENCE [LARGE SCALE GENOMIC DNA]</scope>
    <source>
        <strain evidence="9">H3</strain>
    </source>
</reference>
<keyword evidence="9" id="KW-1185">Reference proteome</keyword>
<keyword evidence="5" id="KW-0812">Transmembrane</keyword>
<dbReference type="SMART" id="SM00304">
    <property type="entry name" value="HAMP"/>
    <property type="match status" value="2"/>
</dbReference>
<sequence>MFSQFSVRQKLLGGFTLMIVLLSILLGVAVVNMQTINSKIIDMTQDRYPKIALVHSVTAKSLDMAREIRNAIIFSTEDTEGYISKVISLDKSQDDDMGKVESLLSTAKGKELFEKLKEQNKALSAALEQTYPLIRAHKTVEAAEMVKQKVAPANNTFMASLKDFSSLQEEEMQKSIQDASRAYQSARVNMLTVGGIALLLAIGSALFIARLITVPLQKSAQLVEKIRQGDLTGHDETYPPARDEAIKIASGLQEMRTGLRQIVQAIQLNAHNVSDSARELSSMAEQVAGGAQHQAEATSEAAATIEQLTVSINHVADNSDEAKRQSLQTGSLARDGGQEVIDSVARIKDVSQAVSGTSTQMNILSSEVQKIDSIVTVIRDVADQTNLLALNAAIEAARAGEMGRGFAVVADEVRKLAERTTSSAQEITQMINSIQVGVTRVVGSMNSSLSSVEAVTSSTELASQTIERIGASTHEIESTIANITDALGEQRIASQSLAQNMERVSQMAEENSATVEELATTSAQLSALSHDLQGITARFQL</sequence>
<evidence type="ECO:0000256" key="2">
    <source>
        <dbReference type="ARBA" id="ARBA00023224"/>
    </source>
</evidence>
<dbReference type="EMBL" id="AP018823">
    <property type="protein sequence ID" value="BBF85558.1"/>
    <property type="molecule type" value="Genomic_DNA"/>
</dbReference>
<accession>A0A3G9GCH7</accession>
<dbReference type="AlphaFoldDB" id="A0A3G9GCH7"/>
<dbReference type="RefSeq" id="WP_089083242.1">
    <property type="nucleotide sequence ID" value="NZ_AP018823.1"/>
</dbReference>
<feature type="domain" description="Methyl-accepting transducer" evidence="6">
    <location>
        <begin position="269"/>
        <end position="526"/>
    </location>
</feature>
<dbReference type="CDD" id="cd19411">
    <property type="entry name" value="MCP2201-like_sensor"/>
    <property type="match status" value="1"/>
</dbReference>
<dbReference type="SUPFAM" id="SSF58104">
    <property type="entry name" value="Methyl-accepting chemotaxis protein (MCP) signaling domain"/>
    <property type="match status" value="1"/>
</dbReference>
<keyword evidence="5" id="KW-1133">Transmembrane helix</keyword>
<dbReference type="InterPro" id="IPR047347">
    <property type="entry name" value="YvaQ-like_sensor"/>
</dbReference>
<name>A0A3G9GCH7_9NEIS</name>
<dbReference type="OrthoDB" id="8595956at2"/>
<dbReference type="InterPro" id="IPR004089">
    <property type="entry name" value="MCPsignal_dom"/>
</dbReference>
<dbReference type="GO" id="GO:0016020">
    <property type="term" value="C:membrane"/>
    <property type="evidence" value="ECO:0007669"/>
    <property type="project" value="UniProtKB-SubCell"/>
</dbReference>
<evidence type="ECO:0000313" key="9">
    <source>
        <dbReference type="Proteomes" id="UP000198290"/>
    </source>
</evidence>
<dbReference type="CDD" id="cd11386">
    <property type="entry name" value="MCP_signal"/>
    <property type="match status" value="1"/>
</dbReference>
<evidence type="ECO:0000259" key="6">
    <source>
        <dbReference type="PROSITE" id="PS50111"/>
    </source>
</evidence>
<dbReference type="FunFam" id="1.10.287.950:FF:000001">
    <property type="entry name" value="Methyl-accepting chemotaxis sensory transducer"/>
    <property type="match status" value="1"/>
</dbReference>
<feature type="transmembrane region" description="Helical" evidence="5">
    <location>
        <begin position="190"/>
        <end position="212"/>
    </location>
</feature>
<feature type="domain" description="HAMP" evidence="7">
    <location>
        <begin position="210"/>
        <end position="264"/>
    </location>
</feature>
<dbReference type="Pfam" id="PF12729">
    <property type="entry name" value="4HB_MCP_1"/>
    <property type="match status" value="1"/>
</dbReference>
<dbReference type="InterPro" id="IPR024478">
    <property type="entry name" value="HlyB_4HB_MCP"/>
</dbReference>
<dbReference type="Pfam" id="PF00015">
    <property type="entry name" value="MCPsignal"/>
    <property type="match status" value="1"/>
</dbReference>
<evidence type="ECO:0000256" key="3">
    <source>
        <dbReference type="ARBA" id="ARBA00029447"/>
    </source>
</evidence>
<protein>
    <submittedName>
        <fullName evidence="8">Methyl-accepting chemotaxis protein</fullName>
    </submittedName>
</protein>
<dbReference type="InterPro" id="IPR003660">
    <property type="entry name" value="HAMP_dom"/>
</dbReference>
<dbReference type="Proteomes" id="UP000198290">
    <property type="component" value="Chromosome"/>
</dbReference>
<comment type="similarity">
    <text evidence="3">Belongs to the methyl-accepting chemotaxis (MCP) protein family.</text>
</comment>
<dbReference type="PROSITE" id="PS50885">
    <property type="entry name" value="HAMP"/>
    <property type="match status" value="1"/>
</dbReference>
<dbReference type="GO" id="GO:0007165">
    <property type="term" value="P:signal transduction"/>
    <property type="evidence" value="ECO:0007669"/>
    <property type="project" value="UniProtKB-KW"/>
</dbReference>
<evidence type="ECO:0000256" key="5">
    <source>
        <dbReference type="SAM" id="Phobius"/>
    </source>
</evidence>
<dbReference type="KEGG" id="amah:DLM_1942"/>